<keyword evidence="4" id="KW-1185">Reference proteome</keyword>
<reference evidence="2" key="4">
    <citation type="submission" date="2025-09" db="UniProtKB">
        <authorList>
            <consortium name="Ensembl"/>
        </authorList>
    </citation>
    <scope>IDENTIFICATION</scope>
    <source>
        <strain evidence="2">C57BL/6J</strain>
    </source>
</reference>
<reference evidence="2 4" key="2">
    <citation type="journal article" date="2011" name="PLoS Biol.">
        <title>Modernizing reference genome assemblies.</title>
        <authorList>
            <person name="Church D.M."/>
            <person name="Schneider V.A."/>
            <person name="Graves T."/>
            <person name="Auger K."/>
            <person name="Cunningham F."/>
            <person name="Bouk N."/>
            <person name="Chen H.C."/>
            <person name="Agarwala R."/>
            <person name="McLaren W.M."/>
            <person name="Ritchie G.R."/>
            <person name="Albracht D."/>
            <person name="Kremitzki M."/>
            <person name="Rock S."/>
            <person name="Kotkiewicz H."/>
            <person name="Kremitzki C."/>
            <person name="Wollam A."/>
            <person name="Trani L."/>
            <person name="Fulton L."/>
            <person name="Fulton R."/>
            <person name="Matthews L."/>
            <person name="Whitehead S."/>
            <person name="Chow W."/>
            <person name="Torrance J."/>
            <person name="Dunn M."/>
            <person name="Harden G."/>
            <person name="Threadgold G."/>
            <person name="Wood J."/>
            <person name="Collins J."/>
            <person name="Heath P."/>
            <person name="Griffiths G."/>
            <person name="Pelan S."/>
            <person name="Grafham D."/>
            <person name="Eichler E.E."/>
            <person name="Weinstock G."/>
            <person name="Mardis E.R."/>
            <person name="Wilson R.K."/>
            <person name="Howe K."/>
            <person name="Flicek P."/>
            <person name="Hubbard T."/>
        </authorList>
    </citation>
    <scope>NUCLEOTIDE SEQUENCE [LARGE SCALE GENOMIC DNA]</scope>
    <source>
        <strain evidence="2 4">C57BL/6J</strain>
    </source>
</reference>
<dbReference type="AlphaFoldDB" id="A0A0A0MQ94"/>
<accession>A0A0A0MQ94</accession>
<dbReference type="AGR" id="MGI:1916617"/>
<dbReference type="GeneTree" id="ENSGT00940000167705"/>
<organism evidence="2 4">
    <name type="scientific">Mus musculus</name>
    <name type="common">Mouse</name>
    <dbReference type="NCBI Taxonomy" id="10090"/>
    <lineage>
        <taxon>Eukaryota</taxon>
        <taxon>Metazoa</taxon>
        <taxon>Chordata</taxon>
        <taxon>Craniata</taxon>
        <taxon>Vertebrata</taxon>
        <taxon>Euteleostomi</taxon>
        <taxon>Mammalia</taxon>
        <taxon>Eutheria</taxon>
        <taxon>Euarchontoglires</taxon>
        <taxon>Glires</taxon>
        <taxon>Rodentia</taxon>
        <taxon>Myomorpha</taxon>
        <taxon>Muroidea</taxon>
        <taxon>Muridae</taxon>
        <taxon>Murinae</taxon>
        <taxon>Mus</taxon>
        <taxon>Mus</taxon>
    </lineage>
</organism>
<dbReference type="VEuPathDB" id="HostDB:ENSMUSG00000018196"/>
<name>A0A0A0MQ94_MOUSE</name>
<evidence type="ECO:0000313" key="3">
    <source>
        <dbReference type="MGI" id="MGI:1916617"/>
    </source>
</evidence>
<evidence type="ECO:0000313" key="4">
    <source>
        <dbReference type="Proteomes" id="UP000000589"/>
    </source>
</evidence>
<dbReference type="Ensembl" id="ENSMUST00000050491.11">
    <property type="protein sequence ID" value="ENSMUSP00000053443.11"/>
    <property type="gene ID" value="ENSMUSG00000018196.19"/>
</dbReference>
<dbReference type="Proteomes" id="UP000000589">
    <property type="component" value="Chromosome 1"/>
</dbReference>
<feature type="region of interest" description="Disordered" evidence="1">
    <location>
        <begin position="24"/>
        <end position="72"/>
    </location>
</feature>
<dbReference type="Bgee" id="ENSMUSG00000018196">
    <property type="expression patterns" value="Expressed in ventricular zone and 257 other cell types or tissues"/>
</dbReference>
<reference evidence="2" key="3">
    <citation type="submission" date="2025-08" db="UniProtKB">
        <authorList>
            <consortium name="Ensembl"/>
        </authorList>
    </citation>
    <scope>IDENTIFICATION</scope>
    <source>
        <strain evidence="2">C57BL/6J</strain>
    </source>
</reference>
<dbReference type="ExpressionAtlas" id="A0A0A0MQ94">
    <property type="expression patterns" value="baseline and differential"/>
</dbReference>
<dbReference type="MGI" id="MGI:1916617">
    <property type="gene designation" value="Glrx2"/>
</dbReference>
<dbReference type="HOGENOM" id="CLU_2721572_0_0_1"/>
<feature type="compositionally biased region" description="Polar residues" evidence="1">
    <location>
        <begin position="41"/>
        <end position="55"/>
    </location>
</feature>
<reference evidence="2 4" key="1">
    <citation type="journal article" date="2009" name="PLoS Biol.">
        <title>Lineage-specific biology revealed by a finished genome assembly of the mouse.</title>
        <authorList>
            <consortium name="Mouse Genome Sequencing Consortium"/>
            <person name="Church D.M."/>
            <person name="Goodstadt L."/>
            <person name="Hillier L.W."/>
            <person name="Zody M.C."/>
            <person name="Goldstein S."/>
            <person name="She X."/>
            <person name="Bult C.J."/>
            <person name="Agarwala R."/>
            <person name="Cherry J.L."/>
            <person name="DiCuccio M."/>
            <person name="Hlavina W."/>
            <person name="Kapustin Y."/>
            <person name="Meric P."/>
            <person name="Maglott D."/>
            <person name="Birtle Z."/>
            <person name="Marques A.C."/>
            <person name="Graves T."/>
            <person name="Zhou S."/>
            <person name="Teague B."/>
            <person name="Potamousis K."/>
            <person name="Churas C."/>
            <person name="Place M."/>
            <person name="Herschleb J."/>
            <person name="Runnheim R."/>
            <person name="Forrest D."/>
            <person name="Amos-Landgraf J."/>
            <person name="Schwartz D.C."/>
            <person name="Cheng Z."/>
            <person name="Lindblad-Toh K."/>
            <person name="Eichler E.E."/>
            <person name="Ponting C.P."/>
        </authorList>
    </citation>
    <scope>NUCLEOTIDE SEQUENCE [LARGE SCALE GENOMIC DNA]</scope>
    <source>
        <strain evidence="2 4">C57BL/6J</strain>
    </source>
</reference>
<sequence length="72" mass="7522">MSWRRAASVGRRLVASGRILAGRRGAAGAAGSGMGNSTSSFWGKSTTTPVNQIQVSDGEDRGRRNSSHGNNF</sequence>
<evidence type="ECO:0000256" key="1">
    <source>
        <dbReference type="SAM" id="MobiDB-lite"/>
    </source>
</evidence>
<protein>
    <submittedName>
        <fullName evidence="2">Glutaredoxin 2</fullName>
    </submittedName>
</protein>
<gene>
    <name evidence="2 3" type="primary">Glrx2</name>
</gene>
<proteinExistence type="predicted"/>
<evidence type="ECO:0000313" key="2">
    <source>
        <dbReference type="Ensembl" id="ENSMUSP00000053443.11"/>
    </source>
</evidence>